<reference evidence="1" key="1">
    <citation type="submission" date="2018-05" db="EMBL/GenBank/DDBJ databases">
        <authorList>
            <person name="Lanie J.A."/>
            <person name="Ng W.-L."/>
            <person name="Kazmierczak K.M."/>
            <person name="Andrzejewski T.M."/>
            <person name="Davidsen T.M."/>
            <person name="Wayne K.J."/>
            <person name="Tettelin H."/>
            <person name="Glass J.I."/>
            <person name="Rusch D."/>
            <person name="Podicherti R."/>
            <person name="Tsui H.-C.T."/>
            <person name="Winkler M.E."/>
        </authorList>
    </citation>
    <scope>NUCLEOTIDE SEQUENCE</scope>
</reference>
<proteinExistence type="predicted"/>
<gene>
    <name evidence="1" type="ORF">METZ01_LOCUS427333</name>
</gene>
<protein>
    <submittedName>
        <fullName evidence="1">Uncharacterized protein</fullName>
    </submittedName>
</protein>
<dbReference type="AlphaFoldDB" id="A0A382XUE7"/>
<name>A0A382XUE7_9ZZZZ</name>
<accession>A0A382XUE7</accession>
<evidence type="ECO:0000313" key="1">
    <source>
        <dbReference type="EMBL" id="SVD74479.1"/>
    </source>
</evidence>
<organism evidence="1">
    <name type="scientific">marine metagenome</name>
    <dbReference type="NCBI Taxonomy" id="408172"/>
    <lineage>
        <taxon>unclassified sequences</taxon>
        <taxon>metagenomes</taxon>
        <taxon>ecological metagenomes</taxon>
    </lineage>
</organism>
<dbReference type="EMBL" id="UINC01170439">
    <property type="protein sequence ID" value="SVD74479.1"/>
    <property type="molecule type" value="Genomic_DNA"/>
</dbReference>
<sequence length="112" mass="12482">MVICASGIMKINIAKDSTITGSWDIATVNGFTEKDIGPQIGKGQLEGYIKDGEIQINMNPRIADYNIFLNGNYSNENIIGNWHLSLFRGQDDEVSGSFEINNENKYTAYINE</sequence>